<gene>
    <name evidence="4" type="ORF">HK105_200045</name>
</gene>
<keyword evidence="5" id="KW-1185">Reference proteome</keyword>
<organism evidence="4 5">
    <name type="scientific">Polyrhizophydium stewartii</name>
    <dbReference type="NCBI Taxonomy" id="2732419"/>
    <lineage>
        <taxon>Eukaryota</taxon>
        <taxon>Fungi</taxon>
        <taxon>Fungi incertae sedis</taxon>
        <taxon>Chytridiomycota</taxon>
        <taxon>Chytridiomycota incertae sedis</taxon>
        <taxon>Chytridiomycetes</taxon>
        <taxon>Rhizophydiales</taxon>
        <taxon>Rhizophydiales incertae sedis</taxon>
        <taxon>Polyrhizophydium</taxon>
    </lineage>
</organism>
<proteinExistence type="inferred from homology"/>
<evidence type="ECO:0000256" key="1">
    <source>
        <dbReference type="ARBA" id="ARBA00006598"/>
    </source>
</evidence>
<keyword evidence="2" id="KW-0689">Ribosomal protein</keyword>
<dbReference type="InterPro" id="IPR021137">
    <property type="entry name" value="Ribosomal_bL35-like"/>
</dbReference>
<evidence type="ECO:0000313" key="4">
    <source>
        <dbReference type="EMBL" id="KAL2919979.1"/>
    </source>
</evidence>
<evidence type="ECO:0008006" key="6">
    <source>
        <dbReference type="Google" id="ProtNLM"/>
    </source>
</evidence>
<accession>A0ABR4NKI0</accession>
<sequence>MRGVGMHAMLPRGPAAAAPSASLLVRIPAGQSACAGSLLLRCKHTYIPKCKKVKVASKRKLKHYKLKNHKGAIARWLLVGRGMFKRAQAGRVRVNSLRRRWKRVAKRKRVLANSTQRKLLRKLIPYHKKRYLK</sequence>
<dbReference type="Gene3D" id="4.10.410.60">
    <property type="match status" value="1"/>
</dbReference>
<dbReference type="Pfam" id="PF01632">
    <property type="entry name" value="Ribosomal_L35p"/>
    <property type="match status" value="1"/>
</dbReference>
<evidence type="ECO:0000313" key="5">
    <source>
        <dbReference type="Proteomes" id="UP001527925"/>
    </source>
</evidence>
<name>A0ABR4NKI0_9FUNG</name>
<protein>
    <recommendedName>
        <fullName evidence="6">50S ribosomal protein L35</fullName>
    </recommendedName>
</protein>
<dbReference type="EMBL" id="JADGIZ020000001">
    <property type="protein sequence ID" value="KAL2919979.1"/>
    <property type="molecule type" value="Genomic_DNA"/>
</dbReference>
<evidence type="ECO:0000256" key="3">
    <source>
        <dbReference type="ARBA" id="ARBA00023274"/>
    </source>
</evidence>
<dbReference type="InterPro" id="IPR037229">
    <property type="entry name" value="Ribosomal_bL35_sf"/>
</dbReference>
<comment type="similarity">
    <text evidence="1">Belongs to the bacterial ribosomal protein bL35 family.</text>
</comment>
<evidence type="ECO:0000256" key="2">
    <source>
        <dbReference type="ARBA" id="ARBA00022980"/>
    </source>
</evidence>
<dbReference type="SUPFAM" id="SSF143034">
    <property type="entry name" value="L35p-like"/>
    <property type="match status" value="1"/>
</dbReference>
<dbReference type="Proteomes" id="UP001527925">
    <property type="component" value="Unassembled WGS sequence"/>
</dbReference>
<keyword evidence="3" id="KW-0687">Ribonucleoprotein</keyword>
<comment type="caution">
    <text evidence="4">The sequence shown here is derived from an EMBL/GenBank/DDBJ whole genome shotgun (WGS) entry which is preliminary data.</text>
</comment>
<reference evidence="4 5" key="1">
    <citation type="submission" date="2023-09" db="EMBL/GenBank/DDBJ databases">
        <title>Pangenome analysis of Batrachochytrium dendrobatidis and related Chytrids.</title>
        <authorList>
            <person name="Yacoub M.N."/>
            <person name="Stajich J.E."/>
            <person name="James T.Y."/>
        </authorList>
    </citation>
    <scope>NUCLEOTIDE SEQUENCE [LARGE SCALE GENOMIC DNA]</scope>
    <source>
        <strain evidence="4 5">JEL0888</strain>
    </source>
</reference>